<accession>A0A6N7IUC4</accession>
<dbReference type="EMBL" id="WHYR01000036">
    <property type="protein sequence ID" value="MQL53047.1"/>
    <property type="molecule type" value="Genomic_DNA"/>
</dbReference>
<reference evidence="2 3" key="1">
    <citation type="submission" date="2019-10" db="EMBL/GenBank/DDBJ databases">
        <title>Comparative genomics of sulfur disproportionating microorganisms.</title>
        <authorList>
            <person name="Ward L.M."/>
            <person name="Bertran E."/>
            <person name="Johnston D."/>
        </authorList>
    </citation>
    <scope>NUCLEOTIDE SEQUENCE [LARGE SCALE GENOMIC DNA]</scope>
    <source>
        <strain evidence="2 3">DSM 14055</strain>
    </source>
</reference>
<feature type="non-terminal residue" evidence="2">
    <location>
        <position position="190"/>
    </location>
</feature>
<feature type="domain" description="Spore germination protein N-terminal" evidence="1">
    <location>
        <begin position="3"/>
        <end position="139"/>
    </location>
</feature>
<evidence type="ECO:0000313" key="3">
    <source>
        <dbReference type="Proteomes" id="UP000441717"/>
    </source>
</evidence>
<organism evidence="2 3">
    <name type="scientific">Desulfofundulus thermobenzoicus</name>
    <dbReference type="NCBI Taxonomy" id="29376"/>
    <lineage>
        <taxon>Bacteria</taxon>
        <taxon>Bacillati</taxon>
        <taxon>Bacillota</taxon>
        <taxon>Clostridia</taxon>
        <taxon>Eubacteriales</taxon>
        <taxon>Peptococcaceae</taxon>
        <taxon>Desulfofundulus</taxon>
    </lineage>
</organism>
<comment type="caution">
    <text evidence="2">The sequence shown here is derived from an EMBL/GenBank/DDBJ whole genome shotgun (WGS) entry which is preliminary data.</text>
</comment>
<dbReference type="GO" id="GO:0009847">
    <property type="term" value="P:spore germination"/>
    <property type="evidence" value="ECO:0007669"/>
    <property type="project" value="InterPro"/>
</dbReference>
<dbReference type="Proteomes" id="UP000441717">
    <property type="component" value="Unassembled WGS sequence"/>
</dbReference>
<dbReference type="InterPro" id="IPR008844">
    <property type="entry name" value="Spore_GerAC-like"/>
</dbReference>
<evidence type="ECO:0000313" key="2">
    <source>
        <dbReference type="EMBL" id="MQL53047.1"/>
    </source>
</evidence>
<dbReference type="PANTHER" id="PTHR35789">
    <property type="entry name" value="SPORE GERMINATION PROTEIN B3"/>
    <property type="match status" value="1"/>
</dbReference>
<evidence type="ECO:0000259" key="1">
    <source>
        <dbReference type="Pfam" id="PF25198"/>
    </source>
</evidence>
<dbReference type="AlphaFoldDB" id="A0A6N7IUC4"/>
<dbReference type="GO" id="GO:0016020">
    <property type="term" value="C:membrane"/>
    <property type="evidence" value="ECO:0007669"/>
    <property type="project" value="InterPro"/>
</dbReference>
<dbReference type="Pfam" id="PF25198">
    <property type="entry name" value="Spore_GerAC_N"/>
    <property type="match status" value="1"/>
</dbReference>
<name>A0A6N7IUC4_9FIRM</name>
<proteinExistence type="predicted"/>
<dbReference type="InterPro" id="IPR057336">
    <property type="entry name" value="GerAC_N"/>
</dbReference>
<dbReference type="RefSeq" id="WP_423244394.1">
    <property type="nucleotide sequence ID" value="NZ_WHYR01000036.1"/>
</dbReference>
<protein>
    <submittedName>
        <fullName evidence="2">Ger(X)C family spore germination protein</fullName>
    </submittedName>
</protein>
<dbReference type="PANTHER" id="PTHR35789:SF1">
    <property type="entry name" value="SPORE GERMINATION PROTEIN B3"/>
    <property type="match status" value="1"/>
</dbReference>
<keyword evidence="3" id="KW-1185">Reference proteome</keyword>
<gene>
    <name evidence="2" type="ORF">GFC01_12440</name>
</gene>
<sequence>MGGGRGGGRKPYRNVDVEAETVFDAIRKLSMETPRRLFFAHNQVIVLSEKLAREKGIPPLLDFFDRNPQIRRDTWVVVARGNVKEIMDVPSQLEVTPAQRIMGIINNRELSSQFAITRLGDFIEMTEDPGVEPFTAIIEMIPNTAVSHVAFHPGGPGPEPPYDIKLTGTAVFRRDKLAGWLDEREARGLM</sequence>